<evidence type="ECO:0000256" key="1">
    <source>
        <dbReference type="ARBA" id="ARBA00002660"/>
    </source>
</evidence>
<dbReference type="PANTHER" id="PTHR12702">
    <property type="entry name" value="SEC15"/>
    <property type="match status" value="1"/>
</dbReference>
<evidence type="ECO:0000256" key="6">
    <source>
        <dbReference type="PIRNR" id="PIRNR025007"/>
    </source>
</evidence>
<dbReference type="FunFam" id="1.10.357.30:FF:000003">
    <property type="entry name" value="Exocyst complex component"/>
    <property type="match status" value="1"/>
</dbReference>
<comment type="function">
    <text evidence="1 6">Component of the exocyst complex involved in the docking of exocytic vesicles with fusion sites on the plasma membrane.</text>
</comment>
<dbReference type="Gene3D" id="1.10.357.30">
    <property type="entry name" value="Exocyst complex subunit Sec15 C-terminal domain, N-terminal subdomain"/>
    <property type="match status" value="1"/>
</dbReference>
<dbReference type="EMBL" id="JAHWGI010001412">
    <property type="protein sequence ID" value="KAK3930601.1"/>
    <property type="molecule type" value="Genomic_DNA"/>
</dbReference>
<feature type="domain" description="Exocyst complex component EXOC6/Sec15 N-terminal" evidence="10">
    <location>
        <begin position="98"/>
        <end position="266"/>
    </location>
</feature>
<dbReference type="Gene3D" id="1.20.58.670">
    <property type="entry name" value="Dsl1p vesicle tethering complex, Tip20p subunit, domain D"/>
    <property type="match status" value="1"/>
</dbReference>
<evidence type="ECO:0000259" key="9">
    <source>
        <dbReference type="Pfam" id="PF04091"/>
    </source>
</evidence>
<dbReference type="InterPro" id="IPR007225">
    <property type="entry name" value="EXOC6/Sec15"/>
</dbReference>
<dbReference type="GO" id="GO:0006893">
    <property type="term" value="P:Golgi to plasma membrane transport"/>
    <property type="evidence" value="ECO:0007669"/>
    <property type="project" value="TreeGrafter"/>
</dbReference>
<dbReference type="PANTHER" id="PTHR12702:SF0">
    <property type="entry name" value="EXOCYST COMPLEX COMPONENT 6"/>
    <property type="match status" value="1"/>
</dbReference>
<dbReference type="InterPro" id="IPR046361">
    <property type="entry name" value="EXOC6/Sec15_C"/>
</dbReference>
<feature type="coiled-coil region" evidence="7">
    <location>
        <begin position="127"/>
        <end position="154"/>
    </location>
</feature>
<dbReference type="FunFam" id="1.20.58.670:FF:000002">
    <property type="entry name" value="Exocyst complex component"/>
    <property type="match status" value="1"/>
</dbReference>
<gene>
    <name evidence="11" type="ORF">KUF71_023957</name>
</gene>
<keyword evidence="4 6" id="KW-0268">Exocytosis</keyword>
<keyword evidence="5 7" id="KW-0175">Coiled coil</keyword>
<dbReference type="GO" id="GO:0016020">
    <property type="term" value="C:membrane"/>
    <property type="evidence" value="ECO:0007669"/>
    <property type="project" value="TreeGrafter"/>
</dbReference>
<reference evidence="11" key="2">
    <citation type="journal article" date="2023" name="BMC Genomics">
        <title>Pest status, molecular evolution, and epigenetic factors derived from the genome assembly of Frankliniella fusca, a thysanopteran phytovirus vector.</title>
        <authorList>
            <person name="Catto M.A."/>
            <person name="Labadie P.E."/>
            <person name="Jacobson A.L."/>
            <person name="Kennedy G.G."/>
            <person name="Srinivasan R."/>
            <person name="Hunt B.G."/>
        </authorList>
    </citation>
    <scope>NUCLEOTIDE SEQUENCE</scope>
    <source>
        <strain evidence="11">PL_HMW_Pooled</strain>
    </source>
</reference>
<evidence type="ECO:0000256" key="4">
    <source>
        <dbReference type="ARBA" id="ARBA00022483"/>
    </source>
</evidence>
<dbReference type="Pfam" id="PF20651">
    <property type="entry name" value="EXOC6_Sec15_N"/>
    <property type="match status" value="1"/>
</dbReference>
<evidence type="ECO:0000313" key="12">
    <source>
        <dbReference type="Proteomes" id="UP001219518"/>
    </source>
</evidence>
<evidence type="ECO:0000256" key="8">
    <source>
        <dbReference type="SAM" id="MobiDB-lite"/>
    </source>
</evidence>
<proteinExistence type="inferred from homology"/>
<keyword evidence="3 6" id="KW-0813">Transport</keyword>
<dbReference type="AlphaFoldDB" id="A0AAE1I1U1"/>
<feature type="region of interest" description="Disordered" evidence="8">
    <location>
        <begin position="838"/>
        <end position="865"/>
    </location>
</feature>
<evidence type="ECO:0000256" key="7">
    <source>
        <dbReference type="SAM" id="Coils"/>
    </source>
</evidence>
<evidence type="ECO:0000256" key="5">
    <source>
        <dbReference type="ARBA" id="ARBA00023054"/>
    </source>
</evidence>
<comment type="similarity">
    <text evidence="2 6">Belongs to the SEC15 family.</text>
</comment>
<dbReference type="Pfam" id="PF04091">
    <property type="entry name" value="Sec15_C"/>
    <property type="match status" value="1"/>
</dbReference>
<dbReference type="PIRSF" id="PIRSF025007">
    <property type="entry name" value="Sec15"/>
    <property type="match status" value="1"/>
</dbReference>
<evidence type="ECO:0000259" key="10">
    <source>
        <dbReference type="Pfam" id="PF20651"/>
    </source>
</evidence>
<reference evidence="11" key="1">
    <citation type="submission" date="2021-07" db="EMBL/GenBank/DDBJ databases">
        <authorList>
            <person name="Catto M.A."/>
            <person name="Jacobson A."/>
            <person name="Kennedy G."/>
            <person name="Labadie P."/>
            <person name="Hunt B.G."/>
            <person name="Srinivasan R."/>
        </authorList>
    </citation>
    <scope>NUCLEOTIDE SEQUENCE</scope>
    <source>
        <strain evidence="11">PL_HMW_Pooled</strain>
        <tissue evidence="11">Head</tissue>
    </source>
</reference>
<dbReference type="InterPro" id="IPR042045">
    <property type="entry name" value="EXOC6/Sec15_C_dom1"/>
</dbReference>
<protein>
    <recommendedName>
        <fullName evidence="6">Exocyst complex component</fullName>
    </recommendedName>
</protein>
<sequence length="865" mass="99548">MSATMVDNSSQDSKSQRHELLLQEIEGIDEYWGPTFSDKDKNWSMARLERRPTLFNLSLQPQFEHLLSELESNEVSGVSVVVRAIYDGDEHQKFMECLDARIKSHDKDIERMCNFHYQGFIDSIRELLQVRTQAQKLNTEVVRLNEELQQSANRVISKGEELVQARRVESNIASAIDSLTICLPVLSTYAKLQRQMQEKRYYPALKTLEQLEHLYLPRVANYQFAHQMRDSIPKLRENIKDASMSDLKDFLENIRKFSPKIGEVAMRHTAEQMGGDPGTVSGIKKRNAPPPFNPFSGKVNTDENDYDEEDLSAQDLIDFSPVYRCLHIFSVVGSRDTFETYYRQQRKQQARLVLQPPTNMHESLEGYRMYISGIVGFLVTEDHLLNTGNGLVSRSYLDELWGMALSKIVNALRTHSAYCTDATLMLKIKNLIMLFLTTLQNYGYPVNQLLELLTEIRDHYNEVLMQRWVQVFREILDEECFLPIEVETQEEYDNVLSSFPFHDESLETAPFPKVFPFSSMVPKVYQQVKEFIYACLKFSEDLNLSQSEVDDMIRKSTNLLLTRTFSGCLTSIFRKPSLALLQVVQIIIDTGYLENATVFLEEFVSNISGSNRSDGHLTLRSQGQSAMFRVARDDAERQICDKLRGKVGEFLELENYDWLLVEPQGHASSFVTDLIAFLQSTFLSFTNLPDEVAQQACCAACEHIANSLMGLMLSDDVKQISMGALQQINLDTIQCEQFAASEPVPGLEEQVLLRYFADLRQLLDLFMTWDWPTYFHDYGQENSKYQLVNPSTAIILVEKLREADKRTMFSVLKKSERDKKKLLETVLKQLRQLAQTQQQQQQSQTQLPQSSQLLQPQQQLQASVQ</sequence>
<dbReference type="Proteomes" id="UP001219518">
    <property type="component" value="Unassembled WGS sequence"/>
</dbReference>
<accession>A0AAE1I1U1</accession>
<comment type="caution">
    <text evidence="11">The sequence shown here is derived from an EMBL/GenBank/DDBJ whole genome shotgun (WGS) entry which is preliminary data.</text>
</comment>
<keyword evidence="12" id="KW-1185">Reference proteome</keyword>
<dbReference type="GO" id="GO:0006886">
    <property type="term" value="P:intracellular protein transport"/>
    <property type="evidence" value="ECO:0007669"/>
    <property type="project" value="InterPro"/>
</dbReference>
<dbReference type="GO" id="GO:0000145">
    <property type="term" value="C:exocyst"/>
    <property type="evidence" value="ECO:0007669"/>
    <property type="project" value="UniProtKB-UniRule"/>
</dbReference>
<dbReference type="InterPro" id="IPR048359">
    <property type="entry name" value="EXOC6_Sec15_N"/>
</dbReference>
<dbReference type="InterPro" id="IPR042044">
    <property type="entry name" value="EXOC6PINT-1/Sec15/Tip20_C_dom2"/>
</dbReference>
<evidence type="ECO:0000313" key="11">
    <source>
        <dbReference type="EMBL" id="KAK3930601.1"/>
    </source>
</evidence>
<organism evidence="11 12">
    <name type="scientific">Frankliniella fusca</name>
    <dbReference type="NCBI Taxonomy" id="407009"/>
    <lineage>
        <taxon>Eukaryota</taxon>
        <taxon>Metazoa</taxon>
        <taxon>Ecdysozoa</taxon>
        <taxon>Arthropoda</taxon>
        <taxon>Hexapoda</taxon>
        <taxon>Insecta</taxon>
        <taxon>Pterygota</taxon>
        <taxon>Neoptera</taxon>
        <taxon>Paraneoptera</taxon>
        <taxon>Thysanoptera</taxon>
        <taxon>Terebrantia</taxon>
        <taxon>Thripoidea</taxon>
        <taxon>Thripidae</taxon>
        <taxon>Frankliniella</taxon>
    </lineage>
</organism>
<dbReference type="GO" id="GO:0090522">
    <property type="term" value="P:vesicle tethering involved in exocytosis"/>
    <property type="evidence" value="ECO:0007669"/>
    <property type="project" value="UniProtKB-UniRule"/>
</dbReference>
<evidence type="ECO:0000256" key="2">
    <source>
        <dbReference type="ARBA" id="ARBA00007944"/>
    </source>
</evidence>
<name>A0AAE1I1U1_9NEOP</name>
<evidence type="ECO:0000256" key="3">
    <source>
        <dbReference type="ARBA" id="ARBA00022448"/>
    </source>
</evidence>
<feature type="domain" description="Exocyst complex subunit EXOC6/Sec15 C-terminal" evidence="9">
    <location>
        <begin position="448"/>
        <end position="799"/>
    </location>
</feature>